<evidence type="ECO:0000256" key="2">
    <source>
        <dbReference type="ARBA" id="ARBA00005691"/>
    </source>
</evidence>
<keyword evidence="9" id="KW-0170">Cobalt</keyword>
<gene>
    <name evidence="11" type="primary">argE</name>
    <name evidence="11" type="ORF">CWR43_11325</name>
    <name evidence="12" type="ORF">N2599_27770</name>
</gene>
<dbReference type="EMBL" id="CP104144">
    <property type="protein sequence ID" value="UWU18994.1"/>
    <property type="molecule type" value="Genomic_DNA"/>
</dbReference>
<reference evidence="11 13" key="1">
    <citation type="submission" date="2017-11" db="EMBL/GenBank/DDBJ databases">
        <authorList>
            <person name="Han C.G."/>
        </authorList>
    </citation>
    <scope>NUCLEOTIDE SEQUENCE [LARGE SCALE GENOMIC DNA]</scope>
    <source>
        <strain evidence="11 13">HCNT1</strain>
    </source>
</reference>
<evidence type="ECO:0000256" key="5">
    <source>
        <dbReference type="ARBA" id="ARBA00022605"/>
    </source>
</evidence>
<evidence type="ECO:0000313" key="14">
    <source>
        <dbReference type="Proteomes" id="UP001060123"/>
    </source>
</evidence>
<dbReference type="RefSeq" id="WP_027510266.1">
    <property type="nucleotide sequence ID" value="NZ_CP104144.1"/>
</dbReference>
<dbReference type="PANTHER" id="PTHR43808">
    <property type="entry name" value="ACETYLORNITHINE DEACETYLASE"/>
    <property type="match status" value="1"/>
</dbReference>
<dbReference type="Pfam" id="PF01546">
    <property type="entry name" value="Peptidase_M20"/>
    <property type="match status" value="1"/>
</dbReference>
<keyword evidence="7 12" id="KW-0378">Hydrolase</keyword>
<dbReference type="InterPro" id="IPR001261">
    <property type="entry name" value="ArgE/DapE_CS"/>
</dbReference>
<name>A0A2N0DCE0_RHISU</name>
<evidence type="ECO:0000256" key="3">
    <source>
        <dbReference type="ARBA" id="ARBA00022490"/>
    </source>
</evidence>
<dbReference type="PANTHER" id="PTHR43808:SF31">
    <property type="entry name" value="N-ACETYL-L-CITRULLINE DEACETYLASE"/>
    <property type="match status" value="1"/>
</dbReference>
<dbReference type="SUPFAM" id="SSF55031">
    <property type="entry name" value="Bacterial exopeptidase dimerisation domain"/>
    <property type="match status" value="1"/>
</dbReference>
<keyword evidence="12" id="KW-0614">Plasmid</keyword>
<dbReference type="EC" id="3.5.1.16" evidence="12"/>
<dbReference type="NCBIfam" id="NF005710">
    <property type="entry name" value="PRK07522.1"/>
    <property type="match status" value="1"/>
</dbReference>
<geneLocation type="plasmid" evidence="12 14">
    <name>pWSM1592_1</name>
</geneLocation>
<evidence type="ECO:0000313" key="12">
    <source>
        <dbReference type="EMBL" id="UWU18994.1"/>
    </source>
</evidence>
<dbReference type="STRING" id="1041146.GCA_000427985_07190"/>
<dbReference type="GO" id="GO:0006526">
    <property type="term" value="P:L-arginine biosynthetic process"/>
    <property type="evidence" value="ECO:0007669"/>
    <property type="project" value="UniProtKB-KW"/>
</dbReference>
<feature type="domain" description="Peptidase M20 dimerisation" evidence="10">
    <location>
        <begin position="170"/>
        <end position="276"/>
    </location>
</feature>
<dbReference type="InterPro" id="IPR011650">
    <property type="entry name" value="Peptidase_M20_dimer"/>
</dbReference>
<dbReference type="SUPFAM" id="SSF53187">
    <property type="entry name" value="Zn-dependent exopeptidases"/>
    <property type="match status" value="1"/>
</dbReference>
<comment type="similarity">
    <text evidence="2">Belongs to the peptidase M20A family. ArgE subfamily.</text>
</comment>
<evidence type="ECO:0000313" key="11">
    <source>
        <dbReference type="EMBL" id="PKA43746.1"/>
    </source>
</evidence>
<protein>
    <submittedName>
        <fullName evidence="11">Acetylornithine deacetylase</fullName>
        <ecNumber evidence="12">3.5.1.16</ecNumber>
    </submittedName>
</protein>
<keyword evidence="5" id="KW-0028">Amino-acid biosynthesis</keyword>
<dbReference type="PROSITE" id="PS00759">
    <property type="entry name" value="ARGE_DAPE_CPG2_2"/>
    <property type="match status" value="1"/>
</dbReference>
<evidence type="ECO:0000256" key="4">
    <source>
        <dbReference type="ARBA" id="ARBA00022571"/>
    </source>
</evidence>
<dbReference type="InterPro" id="IPR036264">
    <property type="entry name" value="Bact_exopeptidase_dim_dom"/>
</dbReference>
<dbReference type="GO" id="GO:0008777">
    <property type="term" value="F:acetylornithine deacetylase activity"/>
    <property type="evidence" value="ECO:0007669"/>
    <property type="project" value="UniProtKB-EC"/>
</dbReference>
<evidence type="ECO:0000313" key="13">
    <source>
        <dbReference type="Proteomes" id="UP000232164"/>
    </source>
</evidence>
<dbReference type="NCBIfam" id="TIGR01892">
    <property type="entry name" value="AcOrn-deacetyl"/>
    <property type="match status" value="1"/>
</dbReference>
<keyword evidence="8" id="KW-0862">Zinc</keyword>
<proteinExistence type="inferred from homology"/>
<dbReference type="EMBL" id="PIQN01000007">
    <property type="protein sequence ID" value="PKA43746.1"/>
    <property type="molecule type" value="Genomic_DNA"/>
</dbReference>
<dbReference type="AlphaFoldDB" id="A0A2N0DCE0"/>
<dbReference type="InterPro" id="IPR002933">
    <property type="entry name" value="Peptidase_M20"/>
</dbReference>
<keyword evidence="6" id="KW-0479">Metal-binding</keyword>
<keyword evidence="14" id="KW-1185">Reference proteome</keyword>
<dbReference type="InterPro" id="IPR010169">
    <property type="entry name" value="AcOrn-deacetyl"/>
</dbReference>
<dbReference type="CDD" id="cd03894">
    <property type="entry name" value="M20_ArgE"/>
    <property type="match status" value="1"/>
</dbReference>
<evidence type="ECO:0000256" key="6">
    <source>
        <dbReference type="ARBA" id="ARBA00022723"/>
    </source>
</evidence>
<sequence>MHAVEILERLIAFPSVAGQANDAIVEWIRAYIEDCNATVTVLPGPEGNRANLFATIGPADVPGYILSGHMDVVPANEPAWSSDPFTLRAEANRLYGRGTSDMKGFLAAALAALPALAAKPLARPIHLAFSYDEEAGCRGAPHMIARLAELCARPEGAIIGEPSTMRAIRAHKGKAAARVEIHGRSGHSSRPDQGLNAVHAMAEVLAEAVVSAERASQGPFDTAFEPAYSSLQAGTIKGGQAVNIIPDLCIAEFEARAVSGVSPTELLAPLKARAESLRAKGFEVNWELTSAYPGLSLSADAPLACLLAELTGEEPLAAVSYGTEAGLYQAAGIDAIICGPGDIARAHRPDEFILTDELTACQSMIEALGNRLCP</sequence>
<keyword evidence="4" id="KW-0055">Arginine biosynthesis</keyword>
<evidence type="ECO:0000256" key="1">
    <source>
        <dbReference type="ARBA" id="ARBA00001947"/>
    </source>
</evidence>
<dbReference type="Gene3D" id="3.30.70.360">
    <property type="match status" value="1"/>
</dbReference>
<dbReference type="InterPro" id="IPR050072">
    <property type="entry name" value="Peptidase_M20A"/>
</dbReference>
<dbReference type="Gene3D" id="3.40.630.10">
    <property type="entry name" value="Zn peptidases"/>
    <property type="match status" value="1"/>
</dbReference>
<comment type="cofactor">
    <cofactor evidence="1">
        <name>Zn(2+)</name>
        <dbReference type="ChEBI" id="CHEBI:29105"/>
    </cofactor>
</comment>
<dbReference type="Proteomes" id="UP001060123">
    <property type="component" value="Plasmid pWSM1592_1"/>
</dbReference>
<evidence type="ECO:0000256" key="7">
    <source>
        <dbReference type="ARBA" id="ARBA00022801"/>
    </source>
</evidence>
<keyword evidence="3" id="KW-0963">Cytoplasm</keyword>
<evidence type="ECO:0000256" key="8">
    <source>
        <dbReference type="ARBA" id="ARBA00022833"/>
    </source>
</evidence>
<reference evidence="11 13" key="2">
    <citation type="submission" date="2017-12" db="EMBL/GenBank/DDBJ databases">
        <title>Genome sequence of Rhizobium sullae HCNT1 isolated from Sulla coronaria nodules and featuring peculiar denitrification phenotypes.</title>
        <authorList>
            <person name="De Diego-Diaz B."/>
            <person name="Treu L."/>
            <person name="Campanaro S."/>
            <person name="Da Silva Duarte V."/>
            <person name="Basaglia M."/>
            <person name="Favaro L."/>
            <person name="Casella S."/>
            <person name="Squartini A."/>
        </authorList>
    </citation>
    <scope>NUCLEOTIDE SEQUENCE [LARGE SCALE GENOMIC DNA]</scope>
    <source>
        <strain evidence="11 13">HCNT1</strain>
    </source>
</reference>
<accession>A0A2N0DCE0</accession>
<dbReference type="GO" id="GO:0046872">
    <property type="term" value="F:metal ion binding"/>
    <property type="evidence" value="ECO:0007669"/>
    <property type="project" value="UniProtKB-KW"/>
</dbReference>
<evidence type="ECO:0000259" key="10">
    <source>
        <dbReference type="Pfam" id="PF07687"/>
    </source>
</evidence>
<reference evidence="12" key="3">
    <citation type="submission" date="2022-09" db="EMBL/GenBank/DDBJ databases">
        <title>Australian commercial rhizobial inoculants.</title>
        <authorList>
            <person name="Kohlmeier M.G."/>
            <person name="O'Hara G.W."/>
            <person name="Colombi E."/>
            <person name="Ramsay J.P."/>
            <person name="Terpolilli J."/>
        </authorList>
    </citation>
    <scope>NUCLEOTIDE SEQUENCE</scope>
    <source>
        <strain evidence="12">WSM1592</strain>
        <plasmid evidence="12">pWSM1592_1</plasmid>
    </source>
</reference>
<dbReference type="Pfam" id="PF07687">
    <property type="entry name" value="M20_dimer"/>
    <property type="match status" value="1"/>
</dbReference>
<dbReference type="Proteomes" id="UP000232164">
    <property type="component" value="Unassembled WGS sequence"/>
</dbReference>
<organism evidence="11 13">
    <name type="scientific">Rhizobium sullae</name>
    <name type="common">Rhizobium hedysari</name>
    <dbReference type="NCBI Taxonomy" id="50338"/>
    <lineage>
        <taxon>Bacteria</taxon>
        <taxon>Pseudomonadati</taxon>
        <taxon>Pseudomonadota</taxon>
        <taxon>Alphaproteobacteria</taxon>
        <taxon>Hyphomicrobiales</taxon>
        <taxon>Rhizobiaceae</taxon>
        <taxon>Rhizobium/Agrobacterium group</taxon>
        <taxon>Rhizobium</taxon>
    </lineage>
</organism>
<evidence type="ECO:0000256" key="9">
    <source>
        <dbReference type="ARBA" id="ARBA00023285"/>
    </source>
</evidence>